<feature type="region of interest" description="Disordered" evidence="2">
    <location>
        <begin position="355"/>
        <end position="417"/>
    </location>
</feature>
<evidence type="ECO:0000256" key="2">
    <source>
        <dbReference type="SAM" id="MobiDB-lite"/>
    </source>
</evidence>
<dbReference type="Pfam" id="PF04195">
    <property type="entry name" value="Transposase_28"/>
    <property type="match status" value="1"/>
</dbReference>
<organism evidence="4 5">
    <name type="scientific">Abeliophyllum distichum</name>
    <dbReference type="NCBI Taxonomy" id="126358"/>
    <lineage>
        <taxon>Eukaryota</taxon>
        <taxon>Viridiplantae</taxon>
        <taxon>Streptophyta</taxon>
        <taxon>Embryophyta</taxon>
        <taxon>Tracheophyta</taxon>
        <taxon>Spermatophyta</taxon>
        <taxon>Magnoliopsida</taxon>
        <taxon>eudicotyledons</taxon>
        <taxon>Gunneridae</taxon>
        <taxon>Pentapetalae</taxon>
        <taxon>asterids</taxon>
        <taxon>lamiids</taxon>
        <taxon>Lamiales</taxon>
        <taxon>Oleaceae</taxon>
        <taxon>Forsythieae</taxon>
        <taxon>Abeliophyllum</taxon>
    </lineage>
</organism>
<dbReference type="Proteomes" id="UP001604336">
    <property type="component" value="Unassembled WGS sequence"/>
</dbReference>
<keyword evidence="1" id="KW-0175">Coiled coil</keyword>
<accession>A0ABD1TXY8</accession>
<feature type="coiled-coil region" evidence="1">
    <location>
        <begin position="492"/>
        <end position="533"/>
    </location>
</feature>
<protein>
    <recommendedName>
        <fullName evidence="3">Transposase (putative) gypsy type domain-containing protein</fullName>
    </recommendedName>
</protein>
<gene>
    <name evidence="4" type="ORF">Adt_13850</name>
</gene>
<dbReference type="InterPro" id="IPR007321">
    <property type="entry name" value="Transposase_28"/>
</dbReference>
<evidence type="ECO:0000313" key="4">
    <source>
        <dbReference type="EMBL" id="KAL2517603.1"/>
    </source>
</evidence>
<evidence type="ECO:0000256" key="1">
    <source>
        <dbReference type="SAM" id="Coils"/>
    </source>
</evidence>
<dbReference type="AlphaFoldDB" id="A0ABD1TXY8"/>
<dbReference type="EMBL" id="JBFOLK010000004">
    <property type="protein sequence ID" value="KAL2517603.1"/>
    <property type="molecule type" value="Genomic_DNA"/>
</dbReference>
<feature type="coiled-coil region" evidence="1">
    <location>
        <begin position="587"/>
        <end position="632"/>
    </location>
</feature>
<feature type="region of interest" description="Disordered" evidence="2">
    <location>
        <begin position="1"/>
        <end position="61"/>
    </location>
</feature>
<keyword evidence="5" id="KW-1185">Reference proteome</keyword>
<comment type="caution">
    <text evidence="4">The sequence shown here is derived from an EMBL/GenBank/DDBJ whole genome shotgun (WGS) entry which is preliminary data.</text>
</comment>
<evidence type="ECO:0000313" key="5">
    <source>
        <dbReference type="Proteomes" id="UP001604336"/>
    </source>
</evidence>
<sequence length="702" mass="78217">MSSDHEDSQNRSDPGTDPGIMDEASSSSSSVGGQENIPTSTSERGDHPAILPKTKVGGGKTGSAVLEMRSSLDQRNAPAAYRLDEELKHSATEAYMVRSKIREEYLVDIRLSYNISNSVTLRAPSPEERANDPHEGFVSIYEPAIQQGLRLPIHPFFHEVLQDWNLAPCQITPNGWGQITATYLLWKVVEVGGDIFLKDFKSIYRPCRSAGWYNISPRPGQKWETATDSPNKVNNWKDRFFFTGGGWEFFPEDPRPDVSIPRQFGDLDCRKLPIPRKNQEGLRMKWEKVGALDNDSRSLNNLLKDDDLLIRFGLMGGFKEVPSFQARMDSQGEPSSQGVLDSTLLRTVIPPLSVAPSPIQTAPSLPLPPPSPPSPSPSSRSVPQKDKENEIANEAVEGTGYKRKASGPVEGIMRDARRNRRRRDVSLYLGPIPASPAIIAASVYKYWTRPWKRTAEEASTRDLLRLTKMNLVHGLVLTKEVFSTLGGFNVKLAKEEANSKKLSEELKAMSLEKAQLESKKKFLQVRLDTLANKGNELKAKHEVQLAASNECFKDARTRKRATEVAQKSIEEAQKLVEDRAFAAETALATANSVLEALAIEKERLLAEAREEMERLNADRAEAEAKAVAAYQEGSGDTPEYQDLAHHFMTTGREQLVKRISEVHPKWDLSFLRHPPGEASTFAEPSIFGEFPAVRRGSRYSPS</sequence>
<feature type="compositionally biased region" description="Polar residues" evidence="2">
    <location>
        <begin position="31"/>
        <end position="42"/>
    </location>
</feature>
<feature type="domain" description="Transposase (putative) gypsy type" evidence="3">
    <location>
        <begin position="141"/>
        <end position="180"/>
    </location>
</feature>
<reference evidence="5" key="1">
    <citation type="submission" date="2024-07" db="EMBL/GenBank/DDBJ databases">
        <title>Two chromosome-level genome assemblies of Korean endemic species Abeliophyllum distichum and Forsythia ovata (Oleaceae).</title>
        <authorList>
            <person name="Jang H."/>
        </authorList>
    </citation>
    <scope>NUCLEOTIDE SEQUENCE [LARGE SCALE GENOMIC DNA]</scope>
</reference>
<feature type="compositionally biased region" description="Basic and acidic residues" evidence="2">
    <location>
        <begin position="1"/>
        <end position="10"/>
    </location>
</feature>
<proteinExistence type="predicted"/>
<name>A0ABD1TXY8_9LAMI</name>
<feature type="compositionally biased region" description="Pro residues" evidence="2">
    <location>
        <begin position="365"/>
        <end position="376"/>
    </location>
</feature>
<evidence type="ECO:0000259" key="3">
    <source>
        <dbReference type="Pfam" id="PF04195"/>
    </source>
</evidence>